<dbReference type="PANTHER" id="PTHR28029">
    <property type="entry name" value="PROTEIN ILM1"/>
    <property type="match status" value="1"/>
</dbReference>
<keyword evidence="2" id="KW-1133">Transmembrane helix</keyword>
<reference evidence="4 5" key="1">
    <citation type="submission" date="2015-01" db="EMBL/GenBank/DDBJ databases">
        <title>The Genome Sequence of Fonsecaea multimorphosa CBS 102226.</title>
        <authorList>
            <consortium name="The Broad Institute Genomics Platform"/>
            <person name="Cuomo C."/>
            <person name="de Hoog S."/>
            <person name="Gorbushina A."/>
            <person name="Stielow B."/>
            <person name="Teixiera M."/>
            <person name="Abouelleil A."/>
            <person name="Chapman S.B."/>
            <person name="Priest M."/>
            <person name="Young S.K."/>
            <person name="Wortman J."/>
            <person name="Nusbaum C."/>
            <person name="Birren B."/>
        </authorList>
    </citation>
    <scope>NUCLEOTIDE SEQUENCE [LARGE SCALE GENOMIC DNA]</scope>
    <source>
        <strain evidence="4 5">CBS 102226</strain>
    </source>
</reference>
<dbReference type="STRING" id="1442371.A0A0D2H7U4"/>
<feature type="transmembrane region" description="Helical" evidence="2">
    <location>
        <begin position="169"/>
        <end position="189"/>
    </location>
</feature>
<keyword evidence="3" id="KW-0732">Signal</keyword>
<evidence type="ECO:0000313" key="4">
    <source>
        <dbReference type="EMBL" id="KIX97880.1"/>
    </source>
</evidence>
<keyword evidence="2" id="KW-0812">Transmembrane</keyword>
<dbReference type="InterPro" id="IPR018815">
    <property type="entry name" value="Incr_loss_mito_DNA_1"/>
</dbReference>
<keyword evidence="2" id="KW-0472">Membrane</keyword>
<gene>
    <name evidence="4" type="ORF">Z520_06658</name>
</gene>
<dbReference type="AlphaFoldDB" id="A0A0D2H7U4"/>
<protein>
    <recommendedName>
        <fullName evidence="6">DUF1746 domain-containing protein</fullName>
    </recommendedName>
</protein>
<feature type="region of interest" description="Disordered" evidence="1">
    <location>
        <begin position="122"/>
        <end position="151"/>
    </location>
</feature>
<dbReference type="EMBL" id="KN848073">
    <property type="protein sequence ID" value="KIX97880.1"/>
    <property type="molecule type" value="Genomic_DNA"/>
</dbReference>
<feature type="chain" id="PRO_5002243076" description="DUF1746 domain-containing protein" evidence="3">
    <location>
        <begin position="22"/>
        <end position="264"/>
    </location>
</feature>
<feature type="compositionally biased region" description="Low complexity" evidence="1">
    <location>
        <begin position="122"/>
        <end position="141"/>
    </location>
</feature>
<dbReference type="OrthoDB" id="5299849at2759"/>
<dbReference type="Pfam" id="PF10311">
    <property type="entry name" value="Ilm1"/>
    <property type="match status" value="1"/>
</dbReference>
<feature type="transmembrane region" description="Helical" evidence="2">
    <location>
        <begin position="219"/>
        <end position="238"/>
    </location>
</feature>
<evidence type="ECO:0008006" key="6">
    <source>
        <dbReference type="Google" id="ProtNLM"/>
    </source>
</evidence>
<evidence type="ECO:0000256" key="3">
    <source>
        <dbReference type="SAM" id="SignalP"/>
    </source>
</evidence>
<evidence type="ECO:0000313" key="5">
    <source>
        <dbReference type="Proteomes" id="UP000053411"/>
    </source>
</evidence>
<proteinExistence type="predicted"/>
<dbReference type="VEuPathDB" id="FungiDB:Z520_06658"/>
<evidence type="ECO:0000256" key="1">
    <source>
        <dbReference type="SAM" id="MobiDB-lite"/>
    </source>
</evidence>
<feature type="transmembrane region" description="Helical" evidence="2">
    <location>
        <begin position="93"/>
        <end position="112"/>
    </location>
</feature>
<organism evidence="4 5">
    <name type="scientific">Fonsecaea multimorphosa CBS 102226</name>
    <dbReference type="NCBI Taxonomy" id="1442371"/>
    <lineage>
        <taxon>Eukaryota</taxon>
        <taxon>Fungi</taxon>
        <taxon>Dikarya</taxon>
        <taxon>Ascomycota</taxon>
        <taxon>Pezizomycotina</taxon>
        <taxon>Eurotiomycetes</taxon>
        <taxon>Chaetothyriomycetidae</taxon>
        <taxon>Chaetothyriales</taxon>
        <taxon>Herpotrichiellaceae</taxon>
        <taxon>Fonsecaea</taxon>
    </lineage>
</organism>
<dbReference type="RefSeq" id="XP_016632003.1">
    <property type="nucleotide sequence ID" value="XM_016777158.1"/>
</dbReference>
<evidence type="ECO:0000256" key="2">
    <source>
        <dbReference type="SAM" id="Phobius"/>
    </source>
</evidence>
<dbReference type="Proteomes" id="UP000053411">
    <property type="component" value="Unassembled WGS sequence"/>
</dbReference>
<feature type="signal peptide" evidence="3">
    <location>
        <begin position="1"/>
        <end position="21"/>
    </location>
</feature>
<keyword evidence="5" id="KW-1185">Reference proteome</keyword>
<dbReference type="GeneID" id="27712404"/>
<sequence>MPLLSSTLLVRTHSLTLLTSAYYLLSSPTQLLSSTPIWLLGESMSVRPAGYAPPETVGRDAPSARTSTNMHNLKGALLSGQGQSVTPQSERELFALLGLVVLVYAVTQFLFAGDLSMLQGTTTTTTTTTTSSSSSRHSGTTARHDDPAAKSPSRYAEELHTLLTAQSRWLTLSAIHVLASSTLVFWIYMFHSHSASSTTSAAADAESWPSSLLPGLDLLANRVVFTVGLADMLFWGYLWTVLKEEGREVANALARRRREAEDDE</sequence>
<name>A0A0D2H7U4_9EURO</name>
<dbReference type="PANTHER" id="PTHR28029:SF1">
    <property type="entry name" value="PROTEIN ILM1"/>
    <property type="match status" value="1"/>
</dbReference>
<accession>A0A0D2H7U4</accession>